<accession>A0A1K1QV01</accession>
<dbReference type="AlphaFoldDB" id="A0A1K1QV01"/>
<dbReference type="STRING" id="1004.SAMN05661012_03081"/>
<sequence>MAIKKVISPFPMKFHLPLKNPFMQVSFKVLGGAALICIFATLFTSCASQNKLGCPMKIGKVSHAANSKDC</sequence>
<gene>
    <name evidence="1" type="ORF">SAMN05661012_03081</name>
</gene>
<organism evidence="1 2">
    <name type="scientific">Chitinophaga sancti</name>
    <dbReference type="NCBI Taxonomy" id="1004"/>
    <lineage>
        <taxon>Bacteria</taxon>
        <taxon>Pseudomonadati</taxon>
        <taxon>Bacteroidota</taxon>
        <taxon>Chitinophagia</taxon>
        <taxon>Chitinophagales</taxon>
        <taxon>Chitinophagaceae</taxon>
        <taxon>Chitinophaga</taxon>
    </lineage>
</organism>
<name>A0A1K1QV01_9BACT</name>
<evidence type="ECO:0000313" key="1">
    <source>
        <dbReference type="EMBL" id="SFW63443.1"/>
    </source>
</evidence>
<evidence type="ECO:0000313" key="2">
    <source>
        <dbReference type="Proteomes" id="UP000183788"/>
    </source>
</evidence>
<dbReference type="EMBL" id="FPIZ01000009">
    <property type="protein sequence ID" value="SFW63443.1"/>
    <property type="molecule type" value="Genomic_DNA"/>
</dbReference>
<proteinExistence type="predicted"/>
<reference evidence="1 2" key="1">
    <citation type="submission" date="2016-11" db="EMBL/GenBank/DDBJ databases">
        <authorList>
            <person name="Jaros S."/>
            <person name="Januszkiewicz K."/>
            <person name="Wedrychowicz H."/>
        </authorList>
    </citation>
    <scope>NUCLEOTIDE SEQUENCE [LARGE SCALE GENOMIC DNA]</scope>
    <source>
        <strain evidence="1 2">DSM 784</strain>
    </source>
</reference>
<protein>
    <submittedName>
        <fullName evidence="1">Uncharacterized protein</fullName>
    </submittedName>
</protein>
<dbReference type="Proteomes" id="UP000183788">
    <property type="component" value="Unassembled WGS sequence"/>
</dbReference>